<sequence>MPLSTFEKLLPWSGVVAGLAWIAQDTLARVQTSEMPGHGSVTEINEHLGLNTGSLSCLVIMGVALLFFATAIRNLLRSGEAREATYSSVAYAGWIVVAAGLAQMAVWTKGLMSAAEDKNQAATQILSYAQYFGWLGMGVGIAAAFLAIGLGGMRNAVLPRWFAITTLVMGALALLGACSIPPGGLVNYLMLPFWLIAASIIIARRQKVSSGVNQPTPSRSRTTSQAEAEALPRSAR</sequence>
<dbReference type="EMBL" id="CZKA01000016">
    <property type="protein sequence ID" value="CUR55209.1"/>
    <property type="molecule type" value="Genomic_DNA"/>
</dbReference>
<organism evidence="3">
    <name type="scientific">metagenome</name>
    <dbReference type="NCBI Taxonomy" id="256318"/>
    <lineage>
        <taxon>unclassified sequences</taxon>
        <taxon>metagenomes</taxon>
    </lineage>
</organism>
<gene>
    <name evidence="3" type="ORF">NOCA2230129</name>
</gene>
<feature type="transmembrane region" description="Helical" evidence="2">
    <location>
        <begin position="186"/>
        <end position="203"/>
    </location>
</feature>
<keyword evidence="2" id="KW-0472">Membrane</keyword>
<feature type="compositionally biased region" description="Polar residues" evidence="1">
    <location>
        <begin position="210"/>
        <end position="226"/>
    </location>
</feature>
<evidence type="ECO:0000256" key="1">
    <source>
        <dbReference type="SAM" id="MobiDB-lite"/>
    </source>
</evidence>
<dbReference type="AlphaFoldDB" id="A0A2P2BZM5"/>
<protein>
    <recommendedName>
        <fullName evidence="4">DUF4386 family protein</fullName>
    </recommendedName>
</protein>
<evidence type="ECO:0008006" key="4">
    <source>
        <dbReference type="Google" id="ProtNLM"/>
    </source>
</evidence>
<feature type="transmembrane region" description="Helical" evidence="2">
    <location>
        <begin position="128"/>
        <end position="149"/>
    </location>
</feature>
<evidence type="ECO:0000256" key="2">
    <source>
        <dbReference type="SAM" id="Phobius"/>
    </source>
</evidence>
<reference evidence="3" key="1">
    <citation type="submission" date="2015-08" db="EMBL/GenBank/DDBJ databases">
        <authorList>
            <person name="Babu N.S."/>
            <person name="Beckwith C.J."/>
            <person name="Beseler K.G."/>
            <person name="Brison A."/>
            <person name="Carone J.V."/>
            <person name="Caskin T.P."/>
            <person name="Diamond M."/>
            <person name="Durham M.E."/>
            <person name="Foxe J.M."/>
            <person name="Go M."/>
            <person name="Henderson B.A."/>
            <person name="Jones I.B."/>
            <person name="McGettigan J.A."/>
            <person name="Micheletti S.J."/>
            <person name="Nasrallah M.E."/>
            <person name="Ortiz D."/>
            <person name="Piller C.R."/>
            <person name="Privatt S.R."/>
            <person name="Schneider S.L."/>
            <person name="Sharp S."/>
            <person name="Smith T.C."/>
            <person name="Stanton J.D."/>
            <person name="Ullery H.E."/>
            <person name="Wilson R.J."/>
            <person name="Serrano M.G."/>
            <person name="Buck G."/>
            <person name="Lee V."/>
            <person name="Wang Y."/>
            <person name="Carvalho R."/>
            <person name="Voegtly L."/>
            <person name="Shi R."/>
            <person name="Duckworth R."/>
            <person name="Johnson A."/>
            <person name="Loviza R."/>
            <person name="Walstead R."/>
            <person name="Shah Z."/>
            <person name="Kiflezghi M."/>
            <person name="Wade K."/>
            <person name="Ball S.L."/>
            <person name="Bradley K.W."/>
            <person name="Asai D.J."/>
            <person name="Bowman C.A."/>
            <person name="Russell D.A."/>
            <person name="Pope W.H."/>
            <person name="Jacobs-Sera D."/>
            <person name="Hendrix R.W."/>
            <person name="Hatfull G.F."/>
        </authorList>
    </citation>
    <scope>NUCLEOTIDE SEQUENCE</scope>
</reference>
<feature type="transmembrane region" description="Helical" evidence="2">
    <location>
        <begin position="161"/>
        <end position="180"/>
    </location>
</feature>
<keyword evidence="2" id="KW-0812">Transmembrane</keyword>
<keyword evidence="2" id="KW-1133">Transmembrane helix</keyword>
<evidence type="ECO:0000313" key="3">
    <source>
        <dbReference type="EMBL" id="CUR55209.1"/>
    </source>
</evidence>
<accession>A0A2P2BZM5</accession>
<feature type="region of interest" description="Disordered" evidence="1">
    <location>
        <begin position="210"/>
        <end position="236"/>
    </location>
</feature>
<feature type="transmembrane region" description="Helical" evidence="2">
    <location>
        <begin position="88"/>
        <end position="108"/>
    </location>
</feature>
<name>A0A2P2BZM5_9ZZZZ</name>
<feature type="transmembrane region" description="Helical" evidence="2">
    <location>
        <begin position="52"/>
        <end position="76"/>
    </location>
</feature>
<proteinExistence type="predicted"/>